<reference evidence="2" key="1">
    <citation type="submission" date="2016-09" db="EMBL/GenBank/DDBJ databases">
        <authorList>
            <person name="Varghese N."/>
            <person name="Submissions S."/>
        </authorList>
    </citation>
    <scope>NUCLEOTIDE SEQUENCE [LARGE SCALE GENOMIC DNA]</scope>
    <source>
        <strain evidence="2">TNe-862</strain>
    </source>
</reference>
<dbReference type="AlphaFoldDB" id="A0A1G6Q489"/>
<proteinExistence type="predicted"/>
<accession>A0A1G6Q489</accession>
<dbReference type="STRING" id="416944.SAMN05421548_11163"/>
<name>A0A1G6Q489_9BURK</name>
<evidence type="ECO:0000313" key="1">
    <source>
        <dbReference type="EMBL" id="SDC86566.1"/>
    </source>
</evidence>
<keyword evidence="2" id="KW-1185">Reference proteome</keyword>
<dbReference type="EMBL" id="FMYQ01000011">
    <property type="protein sequence ID" value="SDC86566.1"/>
    <property type="molecule type" value="Genomic_DNA"/>
</dbReference>
<gene>
    <name evidence="1" type="ORF">SAMN05421548_11163</name>
</gene>
<protein>
    <submittedName>
        <fullName evidence="1">Uncharacterized protein</fullName>
    </submittedName>
</protein>
<sequence length="274" mass="30252">MSTCAACSAPLARINGRTIKDAIKSLGQHPQWSADAMRVTQWFEFCETCDAENLRHVSDKLPYLSPDGVMRTLSDRADSPVVTLGILHTTIDALDSAIEQNYRDDSGIVDMEAKGRQYLALSPPTVEASLAFSADVCHWGRGARVLGNLKRHYPRGLLGQRIHHWLTSVRALGPHDAVALGLTIKGLSVSFASKHLRHLEPDRFAVLDEVLSLGLGYAMNPAGYQLFIEQLTRLRDELVAMDEPRRTLAQIEAGIFLLARQKVRSDSAPAEEVE</sequence>
<dbReference type="Proteomes" id="UP000198908">
    <property type="component" value="Unassembled WGS sequence"/>
</dbReference>
<evidence type="ECO:0000313" key="2">
    <source>
        <dbReference type="Proteomes" id="UP000198908"/>
    </source>
</evidence>
<organism evidence="1 2">
    <name type="scientific">Paraburkholderia lycopersici</name>
    <dbReference type="NCBI Taxonomy" id="416944"/>
    <lineage>
        <taxon>Bacteria</taxon>
        <taxon>Pseudomonadati</taxon>
        <taxon>Pseudomonadota</taxon>
        <taxon>Betaproteobacteria</taxon>
        <taxon>Burkholderiales</taxon>
        <taxon>Burkholderiaceae</taxon>
        <taxon>Paraburkholderia</taxon>
    </lineage>
</organism>